<accession>A0A9P8TA17</accession>
<gene>
    <name evidence="3" type="ORF">OGAPHI_000845</name>
</gene>
<keyword evidence="2" id="KW-0732">Signal</keyword>
<feature type="signal peptide" evidence="2">
    <location>
        <begin position="1"/>
        <end position="17"/>
    </location>
</feature>
<feature type="chain" id="PRO_5040363963" evidence="2">
    <location>
        <begin position="18"/>
        <end position="452"/>
    </location>
</feature>
<proteinExistence type="predicted"/>
<evidence type="ECO:0000313" key="3">
    <source>
        <dbReference type="EMBL" id="KAH3671134.1"/>
    </source>
</evidence>
<feature type="transmembrane region" description="Helical" evidence="1">
    <location>
        <begin position="348"/>
        <end position="369"/>
    </location>
</feature>
<dbReference type="RefSeq" id="XP_046064502.1">
    <property type="nucleotide sequence ID" value="XM_046208984.1"/>
</dbReference>
<keyword evidence="1" id="KW-0472">Membrane</keyword>
<organism evidence="3 4">
    <name type="scientific">Ogataea philodendri</name>
    <dbReference type="NCBI Taxonomy" id="1378263"/>
    <lineage>
        <taxon>Eukaryota</taxon>
        <taxon>Fungi</taxon>
        <taxon>Dikarya</taxon>
        <taxon>Ascomycota</taxon>
        <taxon>Saccharomycotina</taxon>
        <taxon>Pichiomycetes</taxon>
        <taxon>Pichiales</taxon>
        <taxon>Pichiaceae</taxon>
        <taxon>Ogataea</taxon>
    </lineage>
</organism>
<keyword evidence="1" id="KW-0812">Transmembrane</keyword>
<dbReference type="OrthoDB" id="3996329at2759"/>
<feature type="transmembrane region" description="Helical" evidence="1">
    <location>
        <begin position="239"/>
        <end position="260"/>
    </location>
</feature>
<dbReference type="GeneID" id="70232813"/>
<reference evidence="3" key="2">
    <citation type="submission" date="2021-01" db="EMBL/GenBank/DDBJ databases">
        <authorList>
            <person name="Schikora-Tamarit M.A."/>
        </authorList>
    </citation>
    <scope>NUCLEOTIDE SEQUENCE</scope>
    <source>
        <strain evidence="3">CBS6075</strain>
    </source>
</reference>
<feature type="transmembrane region" description="Helical" evidence="1">
    <location>
        <begin position="316"/>
        <end position="333"/>
    </location>
</feature>
<feature type="transmembrane region" description="Helical" evidence="1">
    <location>
        <begin position="280"/>
        <end position="304"/>
    </location>
</feature>
<sequence>MILSLLSILVLLAGAFGLEDQHELENGKAFQTCAYVANYENSRLFFISQHLTPEITIQFQDVPEASIDTLIIAGQDLEQVKLDPPPAIKVCDESSIKKELCTYPSAEELDKRIPLSEFIDADKHSFPLEHYNFVPSEETDRQHVFEVKDTSIYCVVFIASNIPEDVGKISVVVDWKQSFGNLLVSDYHFLYWDFTLFLLYASLFGLFVAYLYRKVRLDKTNAVTSTNVWLRNFTLQLKLLFFIAGTSVAFLESVTVLALLNKHGYGYYSSLTVVFLDVFSLTFTAIFTVWIVYNCLVISSGFLFFSNLKDAKRYKVFRIVSAVLLLQLLLYSMEEATVFSILGGKASFLGSLIFFELVLVYFACCYYAFNTYKQLKNQSLRLKLVTTYVLLTVMSLVEFAMRIRVNYDFGNNLLLEMATNTTIVYTLNYVITVAIVLVWKDVSLQNGELLPK</sequence>
<name>A0A9P8TA17_9ASCO</name>
<reference evidence="3" key="1">
    <citation type="journal article" date="2021" name="Open Biol.">
        <title>Shared evolutionary footprints suggest mitochondrial oxidative damage underlies multiple complex I losses in fungi.</title>
        <authorList>
            <person name="Schikora-Tamarit M.A."/>
            <person name="Marcet-Houben M."/>
            <person name="Nosek J."/>
            <person name="Gabaldon T."/>
        </authorList>
    </citation>
    <scope>NUCLEOTIDE SEQUENCE</scope>
    <source>
        <strain evidence="3">CBS6075</strain>
    </source>
</reference>
<dbReference type="Proteomes" id="UP000769157">
    <property type="component" value="Unassembled WGS sequence"/>
</dbReference>
<comment type="caution">
    <text evidence="3">The sequence shown here is derived from an EMBL/GenBank/DDBJ whole genome shotgun (WGS) entry which is preliminary data.</text>
</comment>
<evidence type="ECO:0000256" key="1">
    <source>
        <dbReference type="SAM" id="Phobius"/>
    </source>
</evidence>
<evidence type="ECO:0000313" key="4">
    <source>
        <dbReference type="Proteomes" id="UP000769157"/>
    </source>
</evidence>
<feature type="transmembrane region" description="Helical" evidence="1">
    <location>
        <begin position="381"/>
        <end position="403"/>
    </location>
</feature>
<feature type="transmembrane region" description="Helical" evidence="1">
    <location>
        <begin position="423"/>
        <end position="442"/>
    </location>
</feature>
<keyword evidence="4" id="KW-1185">Reference proteome</keyword>
<evidence type="ECO:0000256" key="2">
    <source>
        <dbReference type="SAM" id="SignalP"/>
    </source>
</evidence>
<feature type="transmembrane region" description="Helical" evidence="1">
    <location>
        <begin position="189"/>
        <end position="212"/>
    </location>
</feature>
<dbReference type="EMBL" id="JAEUBE010000084">
    <property type="protein sequence ID" value="KAH3671134.1"/>
    <property type="molecule type" value="Genomic_DNA"/>
</dbReference>
<protein>
    <submittedName>
        <fullName evidence="3">Uncharacterized protein</fullName>
    </submittedName>
</protein>
<keyword evidence="1" id="KW-1133">Transmembrane helix</keyword>
<dbReference type="AlphaFoldDB" id="A0A9P8TA17"/>